<dbReference type="Proteomes" id="UP000824179">
    <property type="component" value="Unassembled WGS sequence"/>
</dbReference>
<dbReference type="InterPro" id="IPR018356">
    <property type="entry name" value="Tscrpt_reg_HTH_DeoR_CS"/>
</dbReference>
<evidence type="ECO:0000313" key="6">
    <source>
        <dbReference type="Proteomes" id="UP000824179"/>
    </source>
</evidence>
<dbReference type="PROSITE" id="PS51000">
    <property type="entry name" value="HTH_DEOR_2"/>
    <property type="match status" value="1"/>
</dbReference>
<evidence type="ECO:0000313" key="5">
    <source>
        <dbReference type="EMBL" id="HIR39132.1"/>
    </source>
</evidence>
<reference evidence="5" key="2">
    <citation type="journal article" date="2021" name="PeerJ">
        <title>Extensive microbial diversity within the chicken gut microbiome revealed by metagenomics and culture.</title>
        <authorList>
            <person name="Gilroy R."/>
            <person name="Ravi A."/>
            <person name="Getino M."/>
            <person name="Pursley I."/>
            <person name="Horton D.L."/>
            <person name="Alikhan N.F."/>
            <person name="Baker D."/>
            <person name="Gharbi K."/>
            <person name="Hall N."/>
            <person name="Watson M."/>
            <person name="Adriaenssens E.M."/>
            <person name="Foster-Nyarko E."/>
            <person name="Jarju S."/>
            <person name="Secka A."/>
            <person name="Antonio M."/>
            <person name="Oren A."/>
            <person name="Chaudhuri R.R."/>
            <person name="La Ragione R."/>
            <person name="Hildebrand F."/>
            <person name="Pallen M.J."/>
        </authorList>
    </citation>
    <scope>NUCLEOTIDE SEQUENCE</scope>
    <source>
        <strain evidence="5">ChiW25-3613</strain>
    </source>
</reference>
<proteinExistence type="predicted"/>
<dbReference type="AlphaFoldDB" id="A0A9D1AFC3"/>
<reference evidence="5" key="1">
    <citation type="submission" date="2020-10" db="EMBL/GenBank/DDBJ databases">
        <authorList>
            <person name="Gilroy R."/>
        </authorList>
    </citation>
    <scope>NUCLEOTIDE SEQUENCE</scope>
    <source>
        <strain evidence="5">ChiW25-3613</strain>
    </source>
</reference>
<dbReference type="InterPro" id="IPR050313">
    <property type="entry name" value="Carb_Metab_HTH_regulators"/>
</dbReference>
<dbReference type="EMBL" id="DVHB01000040">
    <property type="protein sequence ID" value="HIR39132.1"/>
    <property type="molecule type" value="Genomic_DNA"/>
</dbReference>
<comment type="caution">
    <text evidence="5">The sequence shown here is derived from an EMBL/GenBank/DDBJ whole genome shotgun (WGS) entry which is preliminary data.</text>
</comment>
<dbReference type="SMART" id="SM01134">
    <property type="entry name" value="DeoRC"/>
    <property type="match status" value="1"/>
</dbReference>
<evidence type="ECO:0000256" key="3">
    <source>
        <dbReference type="ARBA" id="ARBA00023163"/>
    </source>
</evidence>
<dbReference type="SUPFAM" id="SSF46785">
    <property type="entry name" value="Winged helix' DNA-binding domain"/>
    <property type="match status" value="1"/>
</dbReference>
<keyword evidence="2" id="KW-0238">DNA-binding</keyword>
<dbReference type="PANTHER" id="PTHR30363">
    <property type="entry name" value="HTH-TYPE TRANSCRIPTIONAL REGULATOR SRLR-RELATED"/>
    <property type="match status" value="1"/>
</dbReference>
<name>A0A9D1AFC3_9FIRM</name>
<dbReference type="Pfam" id="PF08220">
    <property type="entry name" value="HTH_DeoR"/>
    <property type="match status" value="1"/>
</dbReference>
<gene>
    <name evidence="5" type="ORF">IAB90_02005</name>
</gene>
<evidence type="ECO:0000256" key="2">
    <source>
        <dbReference type="ARBA" id="ARBA00023125"/>
    </source>
</evidence>
<dbReference type="SUPFAM" id="SSF100950">
    <property type="entry name" value="NagB/RpiA/CoA transferase-like"/>
    <property type="match status" value="1"/>
</dbReference>
<evidence type="ECO:0000259" key="4">
    <source>
        <dbReference type="PROSITE" id="PS51000"/>
    </source>
</evidence>
<sequence>MSNNERFSQIIAYLKTHRSASVEELAELLYVSAATVRRDLNELQKRGQVERSHGGAILMEGADEISIFIRQVKNAREKEEAASVALKHMPDFQTVFIDNSSTCLALAERMNLAHKTVVTNGLQIAMRISRHDDVNLIMPGGEVRFNTAAVLGSMAANNLGNFNFDLAITSCSAVNAEGAYELSLESMQIKRTALTKSRKRILIFDNTKVNTSATFKTASLDNYDYIFSNAGDALLKSINPDGTKNILNR</sequence>
<dbReference type="SMART" id="SM00420">
    <property type="entry name" value="HTH_DEOR"/>
    <property type="match status" value="1"/>
</dbReference>
<accession>A0A9D1AFC3</accession>
<evidence type="ECO:0000256" key="1">
    <source>
        <dbReference type="ARBA" id="ARBA00023015"/>
    </source>
</evidence>
<dbReference type="InterPro" id="IPR036388">
    <property type="entry name" value="WH-like_DNA-bd_sf"/>
</dbReference>
<dbReference type="Pfam" id="PF00455">
    <property type="entry name" value="DeoRC"/>
    <property type="match status" value="1"/>
</dbReference>
<dbReference type="InterPro" id="IPR014036">
    <property type="entry name" value="DeoR-like_C"/>
</dbReference>
<feature type="domain" description="HTH deoR-type" evidence="4">
    <location>
        <begin position="3"/>
        <end position="58"/>
    </location>
</feature>
<dbReference type="InterPro" id="IPR036390">
    <property type="entry name" value="WH_DNA-bd_sf"/>
</dbReference>
<dbReference type="Gene3D" id="3.40.50.1360">
    <property type="match status" value="1"/>
</dbReference>
<organism evidence="5 6">
    <name type="scientific">Candidatus Coproplasma stercoripullorum</name>
    <dbReference type="NCBI Taxonomy" id="2840751"/>
    <lineage>
        <taxon>Bacteria</taxon>
        <taxon>Bacillati</taxon>
        <taxon>Bacillota</taxon>
        <taxon>Clostridia</taxon>
        <taxon>Eubacteriales</taxon>
        <taxon>Candidatus Coproplasma</taxon>
    </lineage>
</organism>
<keyword evidence="1" id="KW-0805">Transcription regulation</keyword>
<dbReference type="PRINTS" id="PR00037">
    <property type="entry name" value="HTHLACR"/>
</dbReference>
<dbReference type="InterPro" id="IPR037171">
    <property type="entry name" value="NagB/RpiA_transferase-like"/>
</dbReference>
<dbReference type="PROSITE" id="PS00894">
    <property type="entry name" value="HTH_DEOR_1"/>
    <property type="match status" value="1"/>
</dbReference>
<dbReference type="InterPro" id="IPR001034">
    <property type="entry name" value="DeoR_HTH"/>
</dbReference>
<dbReference type="GO" id="GO:0003677">
    <property type="term" value="F:DNA binding"/>
    <property type="evidence" value="ECO:0007669"/>
    <property type="project" value="UniProtKB-KW"/>
</dbReference>
<dbReference type="GO" id="GO:0003700">
    <property type="term" value="F:DNA-binding transcription factor activity"/>
    <property type="evidence" value="ECO:0007669"/>
    <property type="project" value="InterPro"/>
</dbReference>
<keyword evidence="3" id="KW-0804">Transcription</keyword>
<dbReference type="Gene3D" id="1.10.10.10">
    <property type="entry name" value="Winged helix-like DNA-binding domain superfamily/Winged helix DNA-binding domain"/>
    <property type="match status" value="1"/>
</dbReference>
<dbReference type="PANTHER" id="PTHR30363:SF44">
    <property type="entry name" value="AGA OPERON TRANSCRIPTIONAL REPRESSOR-RELATED"/>
    <property type="match status" value="1"/>
</dbReference>
<protein>
    <submittedName>
        <fullName evidence="5">DeoR/GlpR transcriptional regulator</fullName>
    </submittedName>
</protein>